<reference evidence="3" key="2">
    <citation type="journal article" date="2013" name="Nature">
        <title>Insights into bilaterian evolution from three spiralian genomes.</title>
        <authorList>
            <person name="Simakov O."/>
            <person name="Marletaz F."/>
            <person name="Cho S.J."/>
            <person name="Edsinger-Gonzales E."/>
            <person name="Havlak P."/>
            <person name="Hellsten U."/>
            <person name="Kuo D.H."/>
            <person name="Larsson T."/>
            <person name="Lv J."/>
            <person name="Arendt D."/>
            <person name="Savage R."/>
            <person name="Osoegawa K."/>
            <person name="de Jong P."/>
            <person name="Grimwood J."/>
            <person name="Chapman J.A."/>
            <person name="Shapiro H."/>
            <person name="Aerts A."/>
            <person name="Otillar R.P."/>
            <person name="Terry A.Y."/>
            <person name="Boore J.L."/>
            <person name="Grigoriev I.V."/>
            <person name="Lindberg D.R."/>
            <person name="Seaver E.C."/>
            <person name="Weisblat D.A."/>
            <person name="Putnam N.H."/>
            <person name="Rokhsar D.S."/>
        </authorList>
    </citation>
    <scope>NUCLEOTIDE SEQUENCE</scope>
    <source>
        <strain evidence="3">I ESC-2004</strain>
    </source>
</reference>
<reference evidence="2" key="3">
    <citation type="submission" date="2015-06" db="UniProtKB">
        <authorList>
            <consortium name="EnsemblMetazoa"/>
        </authorList>
    </citation>
    <scope>IDENTIFICATION</scope>
</reference>
<sequence length="81" mass="9197">VLLIYSMENSHRQLLNDHLVVLATDLDPSDIYAHLIEGKVLTADDVELVNAQVTRREKVLKLMFMLPRRGPHAFEIFAAAL</sequence>
<feature type="domain" description="CARD" evidence="1">
    <location>
        <begin position="7"/>
        <end position="81"/>
    </location>
</feature>
<dbReference type="GO" id="GO:0042981">
    <property type="term" value="P:regulation of apoptotic process"/>
    <property type="evidence" value="ECO:0007669"/>
    <property type="project" value="InterPro"/>
</dbReference>
<accession>X2B564</accession>
<dbReference type="Proteomes" id="UP000014760">
    <property type="component" value="Unassembled WGS sequence"/>
</dbReference>
<dbReference type="AlphaFoldDB" id="X2B564"/>
<dbReference type="EnsemblMetazoa" id="CapteT49795">
    <property type="protein sequence ID" value="CapteP49795"/>
    <property type="gene ID" value="CapteG49795"/>
</dbReference>
<proteinExistence type="predicted"/>
<dbReference type="EMBL" id="AMQN01000180">
    <property type="status" value="NOT_ANNOTATED_CDS"/>
    <property type="molecule type" value="Genomic_DNA"/>
</dbReference>
<dbReference type="PROSITE" id="PS50209">
    <property type="entry name" value="CARD"/>
    <property type="match status" value="1"/>
</dbReference>
<dbReference type="Gene3D" id="1.10.533.10">
    <property type="entry name" value="Death Domain, Fas"/>
    <property type="match status" value="1"/>
</dbReference>
<dbReference type="GO" id="GO:0070513">
    <property type="term" value="F:death domain binding"/>
    <property type="evidence" value="ECO:0007669"/>
    <property type="project" value="InterPro"/>
</dbReference>
<dbReference type="OMA" id="TTCREAK"/>
<dbReference type="InterPro" id="IPR037939">
    <property type="entry name" value="CRADD"/>
</dbReference>
<dbReference type="CDD" id="cd01671">
    <property type="entry name" value="CARD"/>
    <property type="match status" value="1"/>
</dbReference>
<dbReference type="GO" id="GO:0002020">
    <property type="term" value="F:protease binding"/>
    <property type="evidence" value="ECO:0007669"/>
    <property type="project" value="InterPro"/>
</dbReference>
<dbReference type="PANTHER" id="PTHR15034:SF5">
    <property type="entry name" value="DEATH DOMAIN-CONTAINING PROTEIN CRADD"/>
    <property type="match status" value="1"/>
</dbReference>
<reference evidence="3" key="1">
    <citation type="submission" date="2012-12" db="EMBL/GenBank/DDBJ databases">
        <authorList>
            <person name="Hellsten U."/>
            <person name="Grimwood J."/>
            <person name="Chapman J.A."/>
            <person name="Shapiro H."/>
            <person name="Aerts A."/>
            <person name="Otillar R.P."/>
            <person name="Terry A.Y."/>
            <person name="Boore J.L."/>
            <person name="Simakov O."/>
            <person name="Marletaz F."/>
            <person name="Cho S.-J."/>
            <person name="Edsinger-Gonzales E."/>
            <person name="Havlak P."/>
            <person name="Kuo D.-H."/>
            <person name="Larsson T."/>
            <person name="Lv J."/>
            <person name="Arendt D."/>
            <person name="Savage R."/>
            <person name="Osoegawa K."/>
            <person name="de Jong P."/>
            <person name="Lindberg D.R."/>
            <person name="Seaver E.C."/>
            <person name="Weisblat D.A."/>
            <person name="Putnam N.H."/>
            <person name="Grigoriev I.V."/>
            <person name="Rokhsar D.S."/>
        </authorList>
    </citation>
    <scope>NUCLEOTIDE SEQUENCE</scope>
    <source>
        <strain evidence="3">I ESC-2004</strain>
    </source>
</reference>
<evidence type="ECO:0000313" key="2">
    <source>
        <dbReference type="EnsemblMetazoa" id="CapteP49795"/>
    </source>
</evidence>
<organism evidence="2 3">
    <name type="scientific">Capitella teleta</name>
    <name type="common">Polychaete worm</name>
    <dbReference type="NCBI Taxonomy" id="283909"/>
    <lineage>
        <taxon>Eukaryota</taxon>
        <taxon>Metazoa</taxon>
        <taxon>Spiralia</taxon>
        <taxon>Lophotrochozoa</taxon>
        <taxon>Annelida</taxon>
        <taxon>Polychaeta</taxon>
        <taxon>Sedentaria</taxon>
        <taxon>Scolecida</taxon>
        <taxon>Capitellidae</taxon>
        <taxon>Capitella</taxon>
    </lineage>
</organism>
<dbReference type="SUPFAM" id="SSF47986">
    <property type="entry name" value="DEATH domain"/>
    <property type="match status" value="1"/>
</dbReference>
<dbReference type="InterPro" id="IPR011029">
    <property type="entry name" value="DEATH-like_dom_sf"/>
</dbReference>
<evidence type="ECO:0000313" key="3">
    <source>
        <dbReference type="Proteomes" id="UP000014760"/>
    </source>
</evidence>
<name>X2B564_CAPTE</name>
<dbReference type="HOGENOM" id="CLU_174928_0_0_1"/>
<dbReference type="OrthoDB" id="10031931at2759"/>
<protein>
    <recommendedName>
        <fullName evidence="1">CARD domain-containing protein</fullName>
    </recommendedName>
</protein>
<evidence type="ECO:0000259" key="1">
    <source>
        <dbReference type="PROSITE" id="PS50209"/>
    </source>
</evidence>
<dbReference type="InterPro" id="IPR001315">
    <property type="entry name" value="CARD"/>
</dbReference>
<dbReference type="PANTHER" id="PTHR15034">
    <property type="entry name" value="DEATH DOMAIN-CONTAINING PROTEIN CRADD"/>
    <property type="match status" value="1"/>
</dbReference>
<dbReference type="Pfam" id="PF00619">
    <property type="entry name" value="CARD"/>
    <property type="match status" value="1"/>
</dbReference>
<keyword evidence="3" id="KW-1185">Reference proteome</keyword>